<evidence type="ECO:0000313" key="1">
    <source>
        <dbReference type="EMBL" id="KYN27479.1"/>
    </source>
</evidence>
<organism evidence="1 2">
    <name type="scientific">Trachymyrmex cornetzi</name>
    <dbReference type="NCBI Taxonomy" id="471704"/>
    <lineage>
        <taxon>Eukaryota</taxon>
        <taxon>Metazoa</taxon>
        <taxon>Ecdysozoa</taxon>
        <taxon>Arthropoda</taxon>
        <taxon>Hexapoda</taxon>
        <taxon>Insecta</taxon>
        <taxon>Pterygota</taxon>
        <taxon>Neoptera</taxon>
        <taxon>Endopterygota</taxon>
        <taxon>Hymenoptera</taxon>
        <taxon>Apocrita</taxon>
        <taxon>Aculeata</taxon>
        <taxon>Formicoidea</taxon>
        <taxon>Formicidae</taxon>
        <taxon>Myrmicinae</taxon>
        <taxon>Trachymyrmex</taxon>
    </lineage>
</organism>
<keyword evidence="2" id="KW-1185">Reference proteome</keyword>
<feature type="non-terminal residue" evidence="1">
    <location>
        <position position="1"/>
    </location>
</feature>
<name>A0A151JMD3_9HYME</name>
<accession>A0A151JMD3</accession>
<reference evidence="1 2" key="1">
    <citation type="submission" date="2015-09" db="EMBL/GenBank/DDBJ databases">
        <title>Trachymyrmex cornetzi WGS genome.</title>
        <authorList>
            <person name="Nygaard S."/>
            <person name="Hu H."/>
            <person name="Boomsma J."/>
            <person name="Zhang G."/>
        </authorList>
    </citation>
    <scope>NUCLEOTIDE SEQUENCE [LARGE SCALE GENOMIC DNA]</scope>
    <source>
        <strain evidence="1">Tcor2-1</strain>
        <tissue evidence="1">Whole body</tissue>
    </source>
</reference>
<proteinExistence type="predicted"/>
<gene>
    <name evidence="1" type="ORF">ALC57_03134</name>
</gene>
<protein>
    <submittedName>
        <fullName evidence="1">Uncharacterized protein</fullName>
    </submittedName>
</protein>
<evidence type="ECO:0000313" key="2">
    <source>
        <dbReference type="Proteomes" id="UP000078492"/>
    </source>
</evidence>
<dbReference type="EMBL" id="KQ978929">
    <property type="protein sequence ID" value="KYN27479.1"/>
    <property type="molecule type" value="Genomic_DNA"/>
</dbReference>
<dbReference type="Proteomes" id="UP000078492">
    <property type="component" value="Unassembled WGS sequence"/>
</dbReference>
<sequence length="68" mass="7444">NGRDNNGIGEGMEGRLDFISQVYAQRRIPESRTHFLSRDAITPVSFDSAYVGPNFESTSGPGAILENQ</sequence>
<dbReference type="AlphaFoldDB" id="A0A151JMD3"/>